<sequence length="102" mass="11875">MSLLFMTNLDTKHGLYLSNNPHIVGTINNCTKNISLIKGIQYTGFVSILTGYKEKKALCHYYKRFPMLHTLDSSIWSINLNEIKMTDNTVKFGNKIIWYRKK</sequence>
<dbReference type="AlphaFoldDB" id="A0A2P5SW67"/>
<dbReference type="EMBL" id="PDKU01000002">
    <property type="protein sequence ID" value="PPI86563.1"/>
    <property type="molecule type" value="Genomic_DNA"/>
</dbReference>
<gene>
    <name evidence="1" type="ORF">CRV10_01815</name>
</gene>
<evidence type="ECO:0000313" key="2">
    <source>
        <dbReference type="Proteomes" id="UP000296144"/>
    </source>
</evidence>
<accession>A0A2P5SW67</accession>
<protein>
    <submittedName>
        <fullName evidence="1">Uncharacterized protein</fullName>
    </submittedName>
</protein>
<dbReference type="SUPFAM" id="SSF50475">
    <property type="entry name" value="FMN-binding split barrel"/>
    <property type="match status" value="1"/>
</dbReference>
<keyword evidence="2" id="KW-1185">Reference proteome</keyword>
<name>A0A2P5SW67_9GAMM</name>
<proteinExistence type="predicted"/>
<evidence type="ECO:0000313" key="1">
    <source>
        <dbReference type="EMBL" id="PPI86563.1"/>
    </source>
</evidence>
<organism evidence="1 2">
    <name type="scientific">Candidatus Pantoea edessiphila</name>
    <dbReference type="NCBI Taxonomy" id="2044610"/>
    <lineage>
        <taxon>Bacteria</taxon>
        <taxon>Pseudomonadati</taxon>
        <taxon>Pseudomonadota</taxon>
        <taxon>Gammaproteobacteria</taxon>
        <taxon>Enterobacterales</taxon>
        <taxon>Erwiniaceae</taxon>
        <taxon>Pantoea</taxon>
    </lineage>
</organism>
<dbReference type="RefSeq" id="WP_136130137.1">
    <property type="nucleotide sequence ID" value="NZ_PDKU01000002.1"/>
</dbReference>
<dbReference type="Proteomes" id="UP000296144">
    <property type="component" value="Unassembled WGS sequence"/>
</dbReference>
<dbReference type="OrthoDB" id="8447155at2"/>
<reference evidence="1 2" key="1">
    <citation type="journal article" date="2018" name="Genome Biol. Evol.">
        <title>Cladogenesis and Genomic Streamlining in Extracellular Endosymbionts of Tropical Stink Bugs.</title>
        <authorList>
            <person name="Otero-Bravo A."/>
            <person name="Goffredi S."/>
            <person name="Sabree Z.L."/>
        </authorList>
    </citation>
    <scope>NUCLEOTIDE SEQUENCE [LARGE SCALE GENOMIC DNA]</scope>
    <source>
        <strain evidence="1 2">SoEL</strain>
    </source>
</reference>
<comment type="caution">
    <text evidence="1">The sequence shown here is derived from an EMBL/GenBank/DDBJ whole genome shotgun (WGS) entry which is preliminary data.</text>
</comment>